<dbReference type="AlphaFoldDB" id="A0A371ASQ7"/>
<gene>
    <name evidence="1" type="ORF">DWV06_15070</name>
</gene>
<keyword evidence="2" id="KW-1185">Reference proteome</keyword>
<organism evidence="1 2">
    <name type="scientific">Anaerosacchariphilus polymeriproducens</name>
    <dbReference type="NCBI Taxonomy" id="1812858"/>
    <lineage>
        <taxon>Bacteria</taxon>
        <taxon>Bacillati</taxon>
        <taxon>Bacillota</taxon>
        <taxon>Clostridia</taxon>
        <taxon>Lachnospirales</taxon>
        <taxon>Lachnospiraceae</taxon>
        <taxon>Anaerosacchariphilus</taxon>
    </lineage>
</organism>
<name>A0A371ASQ7_9FIRM</name>
<comment type="caution">
    <text evidence="1">The sequence shown here is derived from an EMBL/GenBank/DDBJ whole genome shotgun (WGS) entry which is preliminary data.</text>
</comment>
<evidence type="ECO:0000313" key="2">
    <source>
        <dbReference type="Proteomes" id="UP000255036"/>
    </source>
</evidence>
<dbReference type="Proteomes" id="UP000255036">
    <property type="component" value="Unassembled WGS sequence"/>
</dbReference>
<proteinExistence type="predicted"/>
<reference evidence="1 2" key="1">
    <citation type="submission" date="2018-07" db="EMBL/GenBank/DDBJ databases">
        <title>Anaerosacharophilus polymeroproducens gen. nov. sp. nov., an anaerobic bacterium isolated from salt field.</title>
        <authorList>
            <person name="Kim W."/>
            <person name="Yang S.-H."/>
            <person name="Oh J."/>
            <person name="Lee J.-H."/>
            <person name="Kwon K.K."/>
        </authorList>
    </citation>
    <scope>NUCLEOTIDE SEQUENCE [LARGE SCALE GENOMIC DNA]</scope>
    <source>
        <strain evidence="1 2">MCWD5</strain>
    </source>
</reference>
<sequence>MSVDVSQDINRYQNLISNNNLEIQDVTKKLTKLDNVSQDLLDLKKQYQKFREDAKSAFAQCKELDPNVRTAVTFSNGMIDYVEGSEAHPININQLTVSSRKAKRRELYK</sequence>
<protein>
    <submittedName>
        <fullName evidence="1">Uncharacterized protein</fullName>
    </submittedName>
</protein>
<dbReference type="EMBL" id="QRCT01000049">
    <property type="protein sequence ID" value="RDU22595.1"/>
    <property type="molecule type" value="Genomic_DNA"/>
</dbReference>
<accession>A0A371ASQ7</accession>
<dbReference type="RefSeq" id="WP_115483005.1">
    <property type="nucleotide sequence ID" value="NZ_QRCT01000049.1"/>
</dbReference>
<evidence type="ECO:0000313" key="1">
    <source>
        <dbReference type="EMBL" id="RDU22595.1"/>
    </source>
</evidence>